<evidence type="ECO:0000259" key="6">
    <source>
        <dbReference type="Pfam" id="PF00496"/>
    </source>
</evidence>
<dbReference type="OrthoDB" id="37176at2157"/>
<accession>A0A8F5GS97</accession>
<evidence type="ECO:0000313" key="7">
    <source>
        <dbReference type="EMBL" id="QXJ27585.1"/>
    </source>
</evidence>
<name>A0A8F5GS97_SACSH</name>
<evidence type="ECO:0000256" key="1">
    <source>
        <dbReference type="ARBA" id="ARBA00005695"/>
    </source>
</evidence>
<dbReference type="Proteomes" id="UP000694018">
    <property type="component" value="Chromosome"/>
</dbReference>
<dbReference type="AlphaFoldDB" id="A0A8F5GS97"/>
<dbReference type="GeneID" id="65562065"/>
<evidence type="ECO:0000313" key="8">
    <source>
        <dbReference type="Proteomes" id="UP000694018"/>
    </source>
</evidence>
<dbReference type="GO" id="GO:0015833">
    <property type="term" value="P:peptide transport"/>
    <property type="evidence" value="ECO:0007669"/>
    <property type="project" value="TreeGrafter"/>
</dbReference>
<keyword evidence="5" id="KW-1133">Transmembrane helix</keyword>
<dbReference type="RefSeq" id="WP_218266841.1">
    <property type="nucleotide sequence ID" value="NZ_CP077717.1"/>
</dbReference>
<dbReference type="InterPro" id="IPR039424">
    <property type="entry name" value="SBP_5"/>
</dbReference>
<comment type="similarity">
    <text evidence="1">Belongs to the bacterial solute-binding protein 5 family.</text>
</comment>
<feature type="region of interest" description="Disordered" evidence="4">
    <location>
        <begin position="725"/>
        <end position="771"/>
    </location>
</feature>
<evidence type="ECO:0000256" key="2">
    <source>
        <dbReference type="ARBA" id="ARBA00022448"/>
    </source>
</evidence>
<evidence type="ECO:0000256" key="3">
    <source>
        <dbReference type="ARBA" id="ARBA00022729"/>
    </source>
</evidence>
<gene>
    <name evidence="7" type="ORF">J5U23_00452</name>
</gene>
<dbReference type="Pfam" id="PF00496">
    <property type="entry name" value="SBP_bac_5"/>
    <property type="match status" value="1"/>
</dbReference>
<dbReference type="GO" id="GO:1904680">
    <property type="term" value="F:peptide transmembrane transporter activity"/>
    <property type="evidence" value="ECO:0007669"/>
    <property type="project" value="TreeGrafter"/>
</dbReference>
<keyword evidence="5" id="KW-0812">Transmembrane</keyword>
<keyword evidence="2" id="KW-0813">Transport</keyword>
<dbReference type="PANTHER" id="PTHR30290:SF9">
    <property type="entry name" value="OLIGOPEPTIDE-BINDING PROTEIN APPA"/>
    <property type="match status" value="1"/>
</dbReference>
<dbReference type="EMBL" id="CP077717">
    <property type="protein sequence ID" value="QXJ27585.1"/>
    <property type="molecule type" value="Genomic_DNA"/>
</dbReference>
<dbReference type="PANTHER" id="PTHR30290">
    <property type="entry name" value="PERIPLASMIC BINDING COMPONENT OF ABC TRANSPORTER"/>
    <property type="match status" value="1"/>
</dbReference>
<feature type="transmembrane region" description="Helical" evidence="5">
    <location>
        <begin position="777"/>
        <end position="799"/>
    </location>
</feature>
<evidence type="ECO:0000256" key="4">
    <source>
        <dbReference type="SAM" id="MobiDB-lite"/>
    </source>
</evidence>
<organism evidence="7 8">
    <name type="scientific">Saccharolobus shibatae (strain ATCC 51178 / DSM 5389 / JCM 8931 / NBRC 15437 / B12)</name>
    <name type="common">Sulfolobus shibatae</name>
    <dbReference type="NCBI Taxonomy" id="523848"/>
    <lineage>
        <taxon>Archaea</taxon>
        <taxon>Thermoproteota</taxon>
        <taxon>Thermoprotei</taxon>
        <taxon>Sulfolobales</taxon>
        <taxon>Sulfolobaceae</taxon>
        <taxon>Saccharolobus</taxon>
    </lineage>
</organism>
<keyword evidence="3" id="KW-0732">Signal</keyword>
<protein>
    <recommendedName>
        <fullName evidence="6">Solute-binding protein family 5 domain-containing protein</fullName>
    </recommendedName>
</protein>
<feature type="domain" description="Solute-binding protein family 5" evidence="6">
    <location>
        <begin position="105"/>
        <end position="500"/>
    </location>
</feature>
<dbReference type="KEGG" id="sshi:J5U23_00452"/>
<proteinExistence type="inferred from homology"/>
<evidence type="ECO:0000256" key="5">
    <source>
        <dbReference type="SAM" id="Phobius"/>
    </source>
</evidence>
<keyword evidence="5" id="KW-0472">Membrane</keyword>
<reference evidence="7" key="1">
    <citation type="journal article" date="2021" name="Environ. Microbiol.">
        <title>New insights into the diversity and evolution of the archaeal mobilome from three complete genomes of Saccharolobus shibatae.</title>
        <authorList>
            <person name="Medvedeva S."/>
            <person name="Brandt D."/>
            <person name="Cvirkaite-Krupovic V."/>
            <person name="Liu Y."/>
            <person name="Severinov K."/>
            <person name="Ishino S."/>
            <person name="Ishino Y."/>
            <person name="Prangishvili D."/>
            <person name="Kalinowski J."/>
            <person name="Krupovic M."/>
        </authorList>
    </citation>
    <scope>NUCLEOTIDE SEQUENCE</scope>
    <source>
        <strain evidence="7">B12</strain>
    </source>
</reference>
<dbReference type="InterPro" id="IPR000914">
    <property type="entry name" value="SBP_5_dom"/>
</dbReference>
<sequence length="802" mass="89307">MWTSVKMDKKLEKYIKSLVLFGLISMMVISAISIYIVSAQSPQQNPAIAYNFPYTANYPIFSVANGAGPFTPNNWNAFNPTLGDNVHVLSFILEPLGMVEQYTGKVIPWLATNWTFENNYHTLIIYLRHGIYFYYNGTYNGTQQVIEWPFTAKDVVVTYELYLKVYGNPYGVSVKEVNPYEVVLNFTTPAIYYALYNLLPQEIVPWEQYAPLLNSSNPASVPISVPIGTGPYYMASQSTNLVVLYRNPIYWIVGRPFLPIVRFYGLYNPQVYAMLAEGQLQWASSGSNGPTSMYSLFINRNPTYYHAMMGLPNGMGGNNWYLWINWNKMNYYPWNETWFRLAIAIAINYTKTSLDMTGELPLNESGAGHPNLAYLPLIMAKSWLNSSVYSMIYNTTLGSGNISLALQILESHGLKLINGELSYPNGTPLPSVTLYGYTDWSDTWAANYDLVQTLKALGIQASLDSVTPTTIVSYLESGNYQIMYWYATTASYTSPYQMYGAVFIPPLISIYQLSDGKYAANYNILFNSSGQFNSEFRLPNGTLIANATALKQYVLNYTPNLGNATILYVANLTAIYYSNLLLTDQGRWVPPQQFINLYVEAGETTNVTLLTHIYSEMALILAKYLPTVPYANLEWPFEEWEDQYYIGFSTPQYFYWYNVYVGNAGGPSLPILLNIAPRPPGMTSQQEVAFTSQAWNSLLAFLNGTLPTATPPSLLAMLQTSTSSTTSTISSSTSSTSTSSTTSTISSSTSSTSTSSTTSTISSSTSSTSITSTSSNITLYVVIAVVVIIIVILAVVLALRRR</sequence>
<feature type="transmembrane region" description="Helical" evidence="5">
    <location>
        <begin position="18"/>
        <end position="37"/>
    </location>
</feature>